<proteinExistence type="predicted"/>
<evidence type="ECO:0008006" key="3">
    <source>
        <dbReference type="Google" id="ProtNLM"/>
    </source>
</evidence>
<protein>
    <recommendedName>
        <fullName evidence="3">Lipoprotein</fullName>
    </recommendedName>
</protein>
<accession>A0A2W7R4A1</accession>
<dbReference type="PROSITE" id="PS51257">
    <property type="entry name" value="PROKAR_LIPOPROTEIN"/>
    <property type="match status" value="1"/>
</dbReference>
<comment type="caution">
    <text evidence="1">The sequence shown here is derived from an EMBL/GenBank/DDBJ whole genome shotgun (WGS) entry which is preliminary data.</text>
</comment>
<dbReference type="OrthoDB" id="1355305at2"/>
<sequence>MRNTGILLFSLMLLSCERKVDLMFPKEIDYFNESFVNFFPEKVPLSYSKLIVSQDITHSHPHVWLKFYEGKEEISRLTLELEKKAKATYVSEDTCILSIDKHLNSQNWFRFDKNSRTKTEKDFSFNLCSKGNFPVPNFFEEGWGGTDSGLTGLEGYILYVIDAKSGLFMDSTKLPNGRFTPEGWKHGYSKGVAINSRLGIVIYWADIW</sequence>
<keyword evidence="2" id="KW-1185">Reference proteome</keyword>
<name>A0A2W7R4A1_9BACT</name>
<organism evidence="1 2">
    <name type="scientific">Algoriphagus chordae</name>
    <dbReference type="NCBI Taxonomy" id="237019"/>
    <lineage>
        <taxon>Bacteria</taxon>
        <taxon>Pseudomonadati</taxon>
        <taxon>Bacteroidota</taxon>
        <taxon>Cytophagia</taxon>
        <taxon>Cytophagales</taxon>
        <taxon>Cyclobacteriaceae</taxon>
        <taxon>Algoriphagus</taxon>
    </lineage>
</organism>
<evidence type="ECO:0000313" key="2">
    <source>
        <dbReference type="Proteomes" id="UP000248882"/>
    </source>
</evidence>
<gene>
    <name evidence="1" type="ORF">LV85_03429</name>
</gene>
<reference evidence="1 2" key="1">
    <citation type="submission" date="2018-06" db="EMBL/GenBank/DDBJ databases">
        <title>Genomic Encyclopedia of Archaeal and Bacterial Type Strains, Phase II (KMG-II): from individual species to whole genera.</title>
        <authorList>
            <person name="Goeker M."/>
        </authorList>
    </citation>
    <scope>NUCLEOTIDE SEQUENCE [LARGE SCALE GENOMIC DNA]</scope>
    <source>
        <strain evidence="1 2">DSM 19830</strain>
    </source>
</reference>
<evidence type="ECO:0000313" key="1">
    <source>
        <dbReference type="EMBL" id="PZX48939.1"/>
    </source>
</evidence>
<dbReference type="EMBL" id="QKZT01000017">
    <property type="protein sequence ID" value="PZX48939.1"/>
    <property type="molecule type" value="Genomic_DNA"/>
</dbReference>
<dbReference type="Proteomes" id="UP000248882">
    <property type="component" value="Unassembled WGS sequence"/>
</dbReference>
<dbReference type="AlphaFoldDB" id="A0A2W7R4A1"/>
<dbReference type="RefSeq" id="WP_146260494.1">
    <property type="nucleotide sequence ID" value="NZ_QKZT01000017.1"/>
</dbReference>